<protein>
    <recommendedName>
        <fullName evidence="3">DUF5007 domain-containing protein</fullName>
    </recommendedName>
</protein>
<dbReference type="AlphaFoldDB" id="A0A1M4ZV69"/>
<dbReference type="PROSITE" id="PS51257">
    <property type="entry name" value="PROKAR_LIPOPROTEIN"/>
    <property type="match status" value="1"/>
</dbReference>
<dbReference type="STRING" id="288992.SAMN04488522_102471"/>
<accession>A0A1M4ZV69</accession>
<organism evidence="1 2">
    <name type="scientific">Pedobacter caeni</name>
    <dbReference type="NCBI Taxonomy" id="288992"/>
    <lineage>
        <taxon>Bacteria</taxon>
        <taxon>Pseudomonadati</taxon>
        <taxon>Bacteroidota</taxon>
        <taxon>Sphingobacteriia</taxon>
        <taxon>Sphingobacteriales</taxon>
        <taxon>Sphingobacteriaceae</taxon>
        <taxon>Pedobacter</taxon>
    </lineage>
</organism>
<keyword evidence="2" id="KW-1185">Reference proteome</keyword>
<evidence type="ECO:0000313" key="2">
    <source>
        <dbReference type="Proteomes" id="UP000184287"/>
    </source>
</evidence>
<evidence type="ECO:0008006" key="3">
    <source>
        <dbReference type="Google" id="ProtNLM"/>
    </source>
</evidence>
<name>A0A1M4ZV69_9SPHI</name>
<dbReference type="EMBL" id="FQUQ01000002">
    <property type="protein sequence ID" value="SHF21717.1"/>
    <property type="molecule type" value="Genomic_DNA"/>
</dbReference>
<dbReference type="Proteomes" id="UP000184287">
    <property type="component" value="Unassembled WGS sequence"/>
</dbReference>
<sequence>MKKYINIFWIFLVIGTASIIACKKTPVGYLSENLRYMADTLVIFQGQTLTTNGVVLDNSTPPLKVRLLNIRNKATGQREEAFFKQFKVAIWKSAFNPLTDTTTAIIKAKRDTVLKTPLTVLESSGQFVITNATENIAPGYYLVDLEVENANGTKTYMGICTIKLNKSIDYEYTTVPYFIAVKAGTETGIRFTFDDQWINSETGQGTTVDLKIRRVADFPNQVVLKILDKNGAVFPGKALENRPNGNAFFNNLRTFAYKTTVTDTAILYDYFASTRFPDPYWDDKTNGILCYYRMYDKYIASIDTADTKRWFPPVQTPYGTYTKEAVSANIRFSTKINKPGKYIYELKLKVTKK</sequence>
<proteinExistence type="predicted"/>
<evidence type="ECO:0000313" key="1">
    <source>
        <dbReference type="EMBL" id="SHF21717.1"/>
    </source>
</evidence>
<gene>
    <name evidence="1" type="ORF">SAMN04488522_102471</name>
</gene>
<dbReference type="OrthoDB" id="628330at2"/>
<reference evidence="2" key="1">
    <citation type="submission" date="2016-11" db="EMBL/GenBank/DDBJ databases">
        <authorList>
            <person name="Varghese N."/>
            <person name="Submissions S."/>
        </authorList>
    </citation>
    <scope>NUCLEOTIDE SEQUENCE [LARGE SCALE GENOMIC DNA]</scope>
    <source>
        <strain evidence="2">DSM 16990</strain>
    </source>
</reference>
<dbReference type="RefSeq" id="WP_073230411.1">
    <property type="nucleotide sequence ID" value="NZ_FQUQ01000002.1"/>
</dbReference>